<evidence type="ECO:0000313" key="2">
    <source>
        <dbReference type="EMBL" id="MCL7748617.1"/>
    </source>
</evidence>
<dbReference type="RefSeq" id="WP_250097506.1">
    <property type="nucleotide sequence ID" value="NZ_JAKRYL010000017.1"/>
</dbReference>
<comment type="caution">
    <text evidence="2">The sequence shown here is derived from an EMBL/GenBank/DDBJ whole genome shotgun (WGS) entry which is preliminary data.</text>
</comment>
<feature type="transmembrane region" description="Helical" evidence="1">
    <location>
        <begin position="35"/>
        <end position="56"/>
    </location>
</feature>
<feature type="transmembrane region" description="Helical" evidence="1">
    <location>
        <begin position="12"/>
        <end position="28"/>
    </location>
</feature>
<reference evidence="2" key="1">
    <citation type="submission" date="2022-02" db="EMBL/GenBank/DDBJ databases">
        <title>Halalkalibacter sp. nov. isolated from Lonar Lake, India.</title>
        <authorList>
            <person name="Joshi A."/>
            <person name="Thite S."/>
            <person name="Lodha T."/>
        </authorList>
    </citation>
    <scope>NUCLEOTIDE SEQUENCE</scope>
    <source>
        <strain evidence="2">MEB205</strain>
    </source>
</reference>
<organism evidence="2 3">
    <name type="scientific">Halalkalibacter alkaliphilus</name>
    <dbReference type="NCBI Taxonomy" id="2917993"/>
    <lineage>
        <taxon>Bacteria</taxon>
        <taxon>Bacillati</taxon>
        <taxon>Bacillota</taxon>
        <taxon>Bacilli</taxon>
        <taxon>Bacillales</taxon>
        <taxon>Bacillaceae</taxon>
        <taxon>Halalkalibacter</taxon>
    </lineage>
</organism>
<keyword evidence="1" id="KW-0472">Membrane</keyword>
<name>A0A9X2CUR7_9BACI</name>
<evidence type="ECO:0000313" key="3">
    <source>
        <dbReference type="Proteomes" id="UP001139150"/>
    </source>
</evidence>
<proteinExistence type="predicted"/>
<gene>
    <name evidence="2" type="ORF">MF646_15935</name>
</gene>
<accession>A0A9X2CUR7</accession>
<dbReference type="Proteomes" id="UP001139150">
    <property type="component" value="Unassembled WGS sequence"/>
</dbReference>
<keyword evidence="1" id="KW-1133">Transmembrane helix</keyword>
<feature type="transmembrane region" description="Helical" evidence="1">
    <location>
        <begin position="102"/>
        <end position="121"/>
    </location>
</feature>
<protein>
    <submittedName>
        <fullName evidence="2">Uncharacterized protein</fullName>
    </submittedName>
</protein>
<dbReference type="EMBL" id="JAKRYL010000017">
    <property type="protein sequence ID" value="MCL7748617.1"/>
    <property type="molecule type" value="Genomic_DNA"/>
</dbReference>
<dbReference type="AlphaFoldDB" id="A0A9X2CUR7"/>
<sequence>MILWEQLGINELSILMMLIVVFTVFGLLPKRLPRYITLLSLLWGLASGMFFDFTIGGGLFDFYQVNDSPRYELFDLLYYILFAPFSYFFIYFYEKLEINKKIFVWYIIGWSIVGVGVNWLYTQLEIIHFHSGYILPYSFVVFLVVQTITGLYYELIKSRNLAIATER</sequence>
<feature type="transmembrane region" description="Helical" evidence="1">
    <location>
        <begin position="76"/>
        <end position="93"/>
    </location>
</feature>
<evidence type="ECO:0000256" key="1">
    <source>
        <dbReference type="SAM" id="Phobius"/>
    </source>
</evidence>
<keyword evidence="3" id="KW-1185">Reference proteome</keyword>
<keyword evidence="1" id="KW-0812">Transmembrane</keyword>
<feature type="transmembrane region" description="Helical" evidence="1">
    <location>
        <begin position="133"/>
        <end position="153"/>
    </location>
</feature>